<organism evidence="1">
    <name type="scientific">Rhizophora mucronata</name>
    <name type="common">Asiatic mangrove</name>
    <dbReference type="NCBI Taxonomy" id="61149"/>
    <lineage>
        <taxon>Eukaryota</taxon>
        <taxon>Viridiplantae</taxon>
        <taxon>Streptophyta</taxon>
        <taxon>Embryophyta</taxon>
        <taxon>Tracheophyta</taxon>
        <taxon>Spermatophyta</taxon>
        <taxon>Magnoliopsida</taxon>
        <taxon>eudicotyledons</taxon>
        <taxon>Gunneridae</taxon>
        <taxon>Pentapetalae</taxon>
        <taxon>rosids</taxon>
        <taxon>fabids</taxon>
        <taxon>Malpighiales</taxon>
        <taxon>Rhizophoraceae</taxon>
        <taxon>Rhizophora</taxon>
    </lineage>
</organism>
<dbReference type="AlphaFoldDB" id="A0A2P2N3Y7"/>
<dbReference type="EMBL" id="GGEC01056707">
    <property type="protein sequence ID" value="MBX37191.1"/>
    <property type="molecule type" value="Transcribed_RNA"/>
</dbReference>
<proteinExistence type="predicted"/>
<protein>
    <submittedName>
        <fullName evidence="1">Uncharacterized protein</fullName>
    </submittedName>
</protein>
<sequence>MALGMPLRPSPPPPANTT</sequence>
<accession>A0A2P2N3Y7</accession>
<evidence type="ECO:0000313" key="1">
    <source>
        <dbReference type="EMBL" id="MBX37191.1"/>
    </source>
</evidence>
<name>A0A2P2N3Y7_RHIMU</name>
<reference evidence="1" key="1">
    <citation type="submission" date="2018-02" db="EMBL/GenBank/DDBJ databases">
        <title>Rhizophora mucronata_Transcriptome.</title>
        <authorList>
            <person name="Meera S.P."/>
            <person name="Sreeshan A."/>
            <person name="Augustine A."/>
        </authorList>
    </citation>
    <scope>NUCLEOTIDE SEQUENCE</scope>
    <source>
        <tissue evidence="1">Leaf</tissue>
    </source>
</reference>